<evidence type="ECO:0000256" key="11">
    <source>
        <dbReference type="PROSITE-ProRule" id="PRU01091"/>
    </source>
</evidence>
<dbReference type="Gene3D" id="1.10.10.10">
    <property type="entry name" value="Winged helix-like DNA-binding domain superfamily/Winged helix DNA-binding domain"/>
    <property type="match status" value="1"/>
</dbReference>
<evidence type="ECO:0000256" key="1">
    <source>
        <dbReference type="ARBA" id="ARBA00004496"/>
    </source>
</evidence>
<dbReference type="SUPFAM" id="SSF52172">
    <property type="entry name" value="CheY-like"/>
    <property type="match status" value="1"/>
</dbReference>
<dbReference type="InterPro" id="IPR036388">
    <property type="entry name" value="WH-like_DNA-bd_sf"/>
</dbReference>
<dbReference type="PROSITE" id="PS50110">
    <property type="entry name" value="RESPONSE_REGULATORY"/>
    <property type="match status" value="1"/>
</dbReference>
<dbReference type="Gene3D" id="3.40.50.2300">
    <property type="match status" value="1"/>
</dbReference>
<evidence type="ECO:0000256" key="5">
    <source>
        <dbReference type="ARBA" id="ARBA00023015"/>
    </source>
</evidence>
<dbReference type="Proteomes" id="UP000320481">
    <property type="component" value="Unassembled WGS sequence"/>
</dbReference>
<keyword evidence="7" id="KW-0804">Transcription</keyword>
<dbReference type="GO" id="GO:0000987">
    <property type="term" value="F:cis-regulatory region sequence-specific DNA binding"/>
    <property type="evidence" value="ECO:0007669"/>
    <property type="project" value="UniProtKB-ARBA"/>
</dbReference>
<evidence type="ECO:0000313" key="14">
    <source>
        <dbReference type="EMBL" id="TWV57430.1"/>
    </source>
</evidence>
<comment type="function">
    <text evidence="8">Member of the two-component regulatory system KdpD/KdpE involved in the regulation of the kdp operon. Upon phosphorylation by KdpD, functions as a transcription regulator by direct binding to promoter regions of target genes to positively regulate their expression.</text>
</comment>
<dbReference type="Gene3D" id="6.10.250.690">
    <property type="match status" value="1"/>
</dbReference>
<evidence type="ECO:0000256" key="8">
    <source>
        <dbReference type="ARBA" id="ARBA00057085"/>
    </source>
</evidence>
<protein>
    <recommendedName>
        <fullName evidence="9">Transcriptional regulatory protein KdpE</fullName>
    </recommendedName>
</protein>
<dbReference type="Pfam" id="PF00072">
    <property type="entry name" value="Response_reg"/>
    <property type="match status" value="1"/>
</dbReference>
<evidence type="ECO:0000256" key="7">
    <source>
        <dbReference type="ARBA" id="ARBA00023163"/>
    </source>
</evidence>
<evidence type="ECO:0000313" key="15">
    <source>
        <dbReference type="Proteomes" id="UP000320481"/>
    </source>
</evidence>
<feature type="modified residue" description="4-aspartylphosphate" evidence="10">
    <location>
        <position position="63"/>
    </location>
</feature>
<evidence type="ECO:0000259" key="12">
    <source>
        <dbReference type="PROSITE" id="PS50110"/>
    </source>
</evidence>
<keyword evidence="3 10" id="KW-0597">Phosphoprotein</keyword>
<dbReference type="Pfam" id="PF00486">
    <property type="entry name" value="Trans_reg_C"/>
    <property type="match status" value="1"/>
</dbReference>
<gene>
    <name evidence="14" type="ORF">FRZ03_02240</name>
</gene>
<dbReference type="FunFam" id="3.40.50.2300:FF:000021">
    <property type="entry name" value="Two-component system response regulator KdpE"/>
    <property type="match status" value="1"/>
</dbReference>
<keyword evidence="5" id="KW-0805">Transcription regulation</keyword>
<feature type="DNA-binding region" description="OmpR/PhoB-type" evidence="11">
    <location>
        <begin position="137"/>
        <end position="239"/>
    </location>
</feature>
<accession>A0A5C6K2Y6</accession>
<organism evidence="14 15">
    <name type="scientific">Streptomyces misionensis</name>
    <dbReference type="NCBI Taxonomy" id="67331"/>
    <lineage>
        <taxon>Bacteria</taxon>
        <taxon>Bacillati</taxon>
        <taxon>Actinomycetota</taxon>
        <taxon>Actinomycetes</taxon>
        <taxon>Kitasatosporales</taxon>
        <taxon>Streptomycetaceae</taxon>
        <taxon>Streptomyces</taxon>
    </lineage>
</organism>
<evidence type="ECO:0000256" key="4">
    <source>
        <dbReference type="ARBA" id="ARBA00023012"/>
    </source>
</evidence>
<evidence type="ECO:0000256" key="6">
    <source>
        <dbReference type="ARBA" id="ARBA00023125"/>
    </source>
</evidence>
<dbReference type="InterPro" id="IPR011006">
    <property type="entry name" value="CheY-like_superfamily"/>
</dbReference>
<dbReference type="RefSeq" id="WP_146463454.1">
    <property type="nucleotide sequence ID" value="NZ_VOGW01000013.1"/>
</dbReference>
<dbReference type="PANTHER" id="PTHR48111">
    <property type="entry name" value="REGULATOR OF RPOS"/>
    <property type="match status" value="1"/>
</dbReference>
<name>A0A5C6K2Y6_9ACTN</name>
<dbReference type="PROSITE" id="PS51755">
    <property type="entry name" value="OMPR_PHOB"/>
    <property type="match status" value="1"/>
</dbReference>
<proteinExistence type="predicted"/>
<dbReference type="InterPro" id="IPR001867">
    <property type="entry name" value="OmpR/PhoB-type_DNA-bd"/>
</dbReference>
<dbReference type="InterPro" id="IPR039420">
    <property type="entry name" value="WalR-like"/>
</dbReference>
<evidence type="ECO:0000256" key="3">
    <source>
        <dbReference type="ARBA" id="ARBA00022553"/>
    </source>
</evidence>
<dbReference type="GO" id="GO:0032993">
    <property type="term" value="C:protein-DNA complex"/>
    <property type="evidence" value="ECO:0007669"/>
    <property type="project" value="TreeGrafter"/>
</dbReference>
<dbReference type="FunFam" id="1.10.10.10:FF:000210">
    <property type="entry name" value="Winged-helix transcriptional response regulator KdpE"/>
    <property type="match status" value="1"/>
</dbReference>
<dbReference type="SMART" id="SM00862">
    <property type="entry name" value="Trans_reg_C"/>
    <property type="match status" value="1"/>
</dbReference>
<dbReference type="GO" id="GO:0042802">
    <property type="term" value="F:identical protein binding"/>
    <property type="evidence" value="ECO:0007669"/>
    <property type="project" value="UniProtKB-ARBA"/>
</dbReference>
<evidence type="ECO:0000259" key="13">
    <source>
        <dbReference type="PROSITE" id="PS51755"/>
    </source>
</evidence>
<feature type="domain" description="OmpR/PhoB-type" evidence="13">
    <location>
        <begin position="137"/>
        <end position="239"/>
    </location>
</feature>
<comment type="caution">
    <text evidence="14">The sequence shown here is derived from an EMBL/GenBank/DDBJ whole genome shotgun (WGS) entry which is preliminary data.</text>
</comment>
<dbReference type="EMBL" id="VOGW01000013">
    <property type="protein sequence ID" value="TWV57430.1"/>
    <property type="molecule type" value="Genomic_DNA"/>
</dbReference>
<dbReference type="InterPro" id="IPR001789">
    <property type="entry name" value="Sig_transdc_resp-reg_receiver"/>
</dbReference>
<evidence type="ECO:0000256" key="10">
    <source>
        <dbReference type="PROSITE-ProRule" id="PRU00169"/>
    </source>
</evidence>
<keyword evidence="15" id="KW-1185">Reference proteome</keyword>
<dbReference type="PANTHER" id="PTHR48111:SF50">
    <property type="entry name" value="KDP OPERON TRANSCRIPTIONAL REGULATORY PROTEIN KDPE"/>
    <property type="match status" value="1"/>
</dbReference>
<feature type="domain" description="Response regulatory" evidence="12">
    <location>
        <begin position="14"/>
        <end position="127"/>
    </location>
</feature>
<evidence type="ECO:0000256" key="2">
    <source>
        <dbReference type="ARBA" id="ARBA00022490"/>
    </source>
</evidence>
<dbReference type="SMART" id="SM00448">
    <property type="entry name" value="REC"/>
    <property type="match status" value="1"/>
</dbReference>
<keyword evidence="2" id="KW-0963">Cytoplasm</keyword>
<comment type="subcellular location">
    <subcellularLocation>
        <location evidence="1">Cytoplasm</location>
    </subcellularLocation>
</comment>
<dbReference type="GO" id="GO:0000156">
    <property type="term" value="F:phosphorelay response regulator activity"/>
    <property type="evidence" value="ECO:0007669"/>
    <property type="project" value="TreeGrafter"/>
</dbReference>
<keyword evidence="6 11" id="KW-0238">DNA-binding</keyword>
<dbReference type="CDD" id="cd17620">
    <property type="entry name" value="REC_OmpR_KdpE-like"/>
    <property type="match status" value="1"/>
</dbReference>
<keyword evidence="4" id="KW-0902">Two-component regulatory system</keyword>
<reference evidence="14" key="1">
    <citation type="journal article" date="2019" name="Microbiol. Resour. Announc.">
        <title>Draft Genomic Sequences of Streptomyces misionensis and Streptomyces albidoflavus, bacteria applied for phytopathogen biocontrol.</title>
        <authorList>
            <person name="Pylro V."/>
            <person name="Dias A."/>
            <person name="Andreote F."/>
            <person name="Varani A."/>
            <person name="Andreote C."/>
            <person name="Bernardo E."/>
            <person name="Martins T."/>
        </authorList>
    </citation>
    <scope>NUCLEOTIDE SEQUENCE [LARGE SCALE GENOMIC DNA]</scope>
    <source>
        <strain evidence="14">66</strain>
    </source>
</reference>
<evidence type="ECO:0000256" key="9">
    <source>
        <dbReference type="ARBA" id="ARBA00074083"/>
    </source>
</evidence>
<sequence length="239" mass="26431">MMSPNGGTPQTPTRVLVVDDEPQIVRALVINLKARKYEVDAAADGRTALDLAASRHPDVVVLDLGLPDMDGVEVIRGLRGWTRVPILVLSARHSSDEKVEALDAGADDYVTKPFGMDELLARLRAAVRRAEPVGAGEDGLTAVDAEGFTVDLAAKKVNRDGRDVRLTPTEWHLLEVLVRNTGRLVSQKQLLQEVWGPSYGTETNYLRVYMAQLRRKLEADPSHPKHFITEPGMGYRFEK</sequence>
<dbReference type="CDD" id="cd00383">
    <property type="entry name" value="trans_reg_C"/>
    <property type="match status" value="1"/>
</dbReference>
<dbReference type="GO" id="GO:0045893">
    <property type="term" value="P:positive regulation of DNA-templated transcription"/>
    <property type="evidence" value="ECO:0007669"/>
    <property type="project" value="UniProtKB-ARBA"/>
</dbReference>
<dbReference type="AlphaFoldDB" id="A0A5C6K2Y6"/>
<dbReference type="GO" id="GO:0005829">
    <property type="term" value="C:cytosol"/>
    <property type="evidence" value="ECO:0007669"/>
    <property type="project" value="TreeGrafter"/>
</dbReference>